<evidence type="ECO:0000313" key="3">
    <source>
        <dbReference type="Proteomes" id="UP000765509"/>
    </source>
</evidence>
<dbReference type="AlphaFoldDB" id="A0A9Q3EX86"/>
<dbReference type="EMBL" id="AVOT02034566">
    <property type="protein sequence ID" value="MBW0528694.1"/>
    <property type="molecule type" value="Genomic_DNA"/>
</dbReference>
<organism evidence="2 3">
    <name type="scientific">Austropuccinia psidii MF-1</name>
    <dbReference type="NCBI Taxonomy" id="1389203"/>
    <lineage>
        <taxon>Eukaryota</taxon>
        <taxon>Fungi</taxon>
        <taxon>Dikarya</taxon>
        <taxon>Basidiomycota</taxon>
        <taxon>Pucciniomycotina</taxon>
        <taxon>Pucciniomycetes</taxon>
        <taxon>Pucciniales</taxon>
        <taxon>Sphaerophragmiaceae</taxon>
        <taxon>Austropuccinia</taxon>
    </lineage>
</organism>
<name>A0A9Q3EX86_9BASI</name>
<sequence length="148" mass="17509">MSQKMIKMKTFKKCGKEIENSLRSRCIEPCSTENYINSLEDILTRTNIDRAWKKLEMKSQNKPFIKEDKTKEPFKPNNTNVQRKFHKCDSIGHLENNLLKKGKIKEILEAQGQNAKEEEFDSEKESDKEKTSEIDEIKIVLQYMKYIM</sequence>
<dbReference type="OrthoDB" id="2507294at2759"/>
<evidence type="ECO:0000256" key="1">
    <source>
        <dbReference type="SAM" id="MobiDB-lite"/>
    </source>
</evidence>
<gene>
    <name evidence="2" type="ORF">O181_068409</name>
</gene>
<accession>A0A9Q3EX86</accession>
<reference evidence="2" key="1">
    <citation type="submission" date="2021-03" db="EMBL/GenBank/DDBJ databases">
        <title>Draft genome sequence of rust myrtle Austropuccinia psidii MF-1, a brazilian biotype.</title>
        <authorList>
            <person name="Quecine M.C."/>
            <person name="Pachon D.M.R."/>
            <person name="Bonatelli M.L."/>
            <person name="Correr F.H."/>
            <person name="Franceschini L.M."/>
            <person name="Leite T.F."/>
            <person name="Margarido G.R.A."/>
            <person name="Almeida C.A."/>
            <person name="Ferrarezi J.A."/>
            <person name="Labate C.A."/>
        </authorList>
    </citation>
    <scope>NUCLEOTIDE SEQUENCE</scope>
    <source>
        <strain evidence="2">MF-1</strain>
    </source>
</reference>
<protein>
    <submittedName>
        <fullName evidence="2">Uncharacterized protein</fullName>
    </submittedName>
</protein>
<feature type="compositionally biased region" description="Basic and acidic residues" evidence="1">
    <location>
        <begin position="123"/>
        <end position="132"/>
    </location>
</feature>
<evidence type="ECO:0000313" key="2">
    <source>
        <dbReference type="EMBL" id="MBW0528694.1"/>
    </source>
</evidence>
<proteinExistence type="predicted"/>
<feature type="compositionally biased region" description="Basic and acidic residues" evidence="1">
    <location>
        <begin position="63"/>
        <end position="74"/>
    </location>
</feature>
<dbReference type="Proteomes" id="UP000765509">
    <property type="component" value="Unassembled WGS sequence"/>
</dbReference>
<keyword evidence="3" id="KW-1185">Reference proteome</keyword>
<feature type="region of interest" description="Disordered" evidence="1">
    <location>
        <begin position="63"/>
        <end position="82"/>
    </location>
</feature>
<comment type="caution">
    <text evidence="2">The sequence shown here is derived from an EMBL/GenBank/DDBJ whole genome shotgun (WGS) entry which is preliminary data.</text>
</comment>
<feature type="region of interest" description="Disordered" evidence="1">
    <location>
        <begin position="110"/>
        <end position="132"/>
    </location>
</feature>